<protein>
    <recommendedName>
        <fullName evidence="5">60S ribosomal protein L13</fullName>
    </recommendedName>
</protein>
<comment type="similarity">
    <text evidence="1">Belongs to the eukaryotic ribosomal protein eL13 family.</text>
</comment>
<dbReference type="PANTHER" id="PTHR11722">
    <property type="entry name" value="60S RIBOSOMAL PROTEIN L13"/>
    <property type="match status" value="1"/>
</dbReference>
<sequence length="210" mass="23645">MVKHNNVIPNIHCHKKYHLSTRGPLKAKLALNQATKKKSRRLKRAAKAALISPRPVQKLRPVVRCPTQKYSARARLGRGFTIEEVRAAGFTPAYARTVGIAVDPRRTNRSEGAMAANVERLKEYRTKLIVFPRKRLSKPKYGDSPAEETRAATQLSGTVMPMAKPSSEIEMADVTEDMKEFSAFTTMRVARKETKVDGYRIALANRKKKD</sequence>
<keyword evidence="3" id="KW-0687">Ribonucleoprotein</keyword>
<dbReference type="InterPro" id="IPR001380">
    <property type="entry name" value="Ribosomal_eL13"/>
</dbReference>
<evidence type="ECO:0000313" key="4">
    <source>
        <dbReference type="EMBL" id="CAD9332937.1"/>
    </source>
</evidence>
<dbReference type="AlphaFoldDB" id="A0A7S1ZAM9"/>
<evidence type="ECO:0000256" key="1">
    <source>
        <dbReference type="ARBA" id="ARBA00005640"/>
    </source>
</evidence>
<dbReference type="GO" id="GO:0006412">
    <property type="term" value="P:translation"/>
    <property type="evidence" value="ECO:0007669"/>
    <property type="project" value="InterPro"/>
</dbReference>
<dbReference type="GO" id="GO:0022625">
    <property type="term" value="C:cytosolic large ribosomal subunit"/>
    <property type="evidence" value="ECO:0007669"/>
    <property type="project" value="TreeGrafter"/>
</dbReference>
<keyword evidence="2" id="KW-0689">Ribosomal protein</keyword>
<reference evidence="4" key="1">
    <citation type="submission" date="2021-01" db="EMBL/GenBank/DDBJ databases">
        <authorList>
            <person name="Corre E."/>
            <person name="Pelletier E."/>
            <person name="Niang G."/>
            <person name="Scheremetjew M."/>
            <person name="Finn R."/>
            <person name="Kale V."/>
            <person name="Holt S."/>
            <person name="Cochrane G."/>
            <person name="Meng A."/>
            <person name="Brown T."/>
            <person name="Cohen L."/>
        </authorList>
    </citation>
    <scope>NUCLEOTIDE SEQUENCE</scope>
    <source>
        <strain evidence="4">Grunow 1884</strain>
    </source>
</reference>
<proteinExistence type="inferred from homology"/>
<evidence type="ECO:0008006" key="5">
    <source>
        <dbReference type="Google" id="ProtNLM"/>
    </source>
</evidence>
<evidence type="ECO:0000256" key="2">
    <source>
        <dbReference type="ARBA" id="ARBA00022980"/>
    </source>
</evidence>
<organism evidence="4">
    <name type="scientific">Trieres chinensis</name>
    <name type="common">Marine centric diatom</name>
    <name type="synonym">Odontella sinensis</name>
    <dbReference type="NCBI Taxonomy" id="1514140"/>
    <lineage>
        <taxon>Eukaryota</taxon>
        <taxon>Sar</taxon>
        <taxon>Stramenopiles</taxon>
        <taxon>Ochrophyta</taxon>
        <taxon>Bacillariophyta</taxon>
        <taxon>Mediophyceae</taxon>
        <taxon>Biddulphiophycidae</taxon>
        <taxon>Eupodiscales</taxon>
        <taxon>Parodontellaceae</taxon>
        <taxon>Trieres</taxon>
    </lineage>
</organism>
<accession>A0A7S1ZAM9</accession>
<evidence type="ECO:0000256" key="3">
    <source>
        <dbReference type="ARBA" id="ARBA00023274"/>
    </source>
</evidence>
<dbReference type="GO" id="GO:0003735">
    <property type="term" value="F:structural constituent of ribosome"/>
    <property type="evidence" value="ECO:0007669"/>
    <property type="project" value="InterPro"/>
</dbReference>
<dbReference type="GO" id="GO:0003723">
    <property type="term" value="F:RNA binding"/>
    <property type="evidence" value="ECO:0007669"/>
    <property type="project" value="TreeGrafter"/>
</dbReference>
<dbReference type="PANTHER" id="PTHR11722:SF0">
    <property type="entry name" value="LARGE RIBOSOMAL SUBUNIT PROTEIN EL13"/>
    <property type="match status" value="1"/>
</dbReference>
<dbReference type="HAMAP" id="MF_00499">
    <property type="entry name" value="Ribosomal_eL13"/>
    <property type="match status" value="1"/>
</dbReference>
<dbReference type="EMBL" id="HBGO01012365">
    <property type="protein sequence ID" value="CAD9332937.1"/>
    <property type="molecule type" value="Transcribed_RNA"/>
</dbReference>
<name>A0A7S1ZAM9_TRICV</name>
<gene>
    <name evidence="4" type="ORF">OSIN01602_LOCUS6858</name>
</gene>
<dbReference type="Pfam" id="PF01294">
    <property type="entry name" value="Ribosomal_L13e"/>
    <property type="match status" value="1"/>
</dbReference>